<evidence type="ECO:0000313" key="2">
    <source>
        <dbReference type="Proteomes" id="UP000191522"/>
    </source>
</evidence>
<reference evidence="2" key="1">
    <citation type="journal article" date="2017" name="Nat. Microbiol.">
        <title>Global analysis of biosynthetic gene clusters reveals vast potential of secondary metabolite production in Penicillium species.</title>
        <authorList>
            <person name="Nielsen J.C."/>
            <person name="Grijseels S."/>
            <person name="Prigent S."/>
            <person name="Ji B."/>
            <person name="Dainat J."/>
            <person name="Nielsen K.F."/>
            <person name="Frisvad J.C."/>
            <person name="Workman M."/>
            <person name="Nielsen J."/>
        </authorList>
    </citation>
    <scope>NUCLEOTIDE SEQUENCE [LARGE SCALE GENOMIC DNA]</scope>
    <source>
        <strain evidence="2">IBT 11843</strain>
    </source>
</reference>
<dbReference type="OrthoDB" id="77585at2759"/>
<organism evidence="1 2">
    <name type="scientific">Penicillium decumbens</name>
    <dbReference type="NCBI Taxonomy" id="69771"/>
    <lineage>
        <taxon>Eukaryota</taxon>
        <taxon>Fungi</taxon>
        <taxon>Dikarya</taxon>
        <taxon>Ascomycota</taxon>
        <taxon>Pezizomycotina</taxon>
        <taxon>Eurotiomycetes</taxon>
        <taxon>Eurotiomycetidae</taxon>
        <taxon>Eurotiales</taxon>
        <taxon>Aspergillaceae</taxon>
        <taxon>Penicillium</taxon>
    </lineage>
</organism>
<dbReference type="AlphaFoldDB" id="A0A1V6PKS7"/>
<name>A0A1V6PKS7_PENDC</name>
<comment type="caution">
    <text evidence="1">The sequence shown here is derived from an EMBL/GenBank/DDBJ whole genome shotgun (WGS) entry which is preliminary data.</text>
</comment>
<sequence>MEGYAPRVRTIREGLQVSTKEMAYGFYAGTTGVVVQPYTGYTSDGPRGLATGVLKGMEGLILKPSAGIVNLIHVLHDSAMWAMLIFR</sequence>
<proteinExistence type="predicted"/>
<protein>
    <submittedName>
        <fullName evidence="1">Uncharacterized protein</fullName>
    </submittedName>
</protein>
<evidence type="ECO:0000313" key="1">
    <source>
        <dbReference type="EMBL" id="OQD77605.1"/>
    </source>
</evidence>
<gene>
    <name evidence="1" type="ORF">PENDEC_c002G06122</name>
</gene>
<dbReference type="STRING" id="69771.A0A1V6PKS7"/>
<dbReference type="EMBL" id="MDYL01000002">
    <property type="protein sequence ID" value="OQD77605.1"/>
    <property type="molecule type" value="Genomic_DNA"/>
</dbReference>
<keyword evidence="2" id="KW-1185">Reference proteome</keyword>
<dbReference type="Proteomes" id="UP000191522">
    <property type="component" value="Unassembled WGS sequence"/>
</dbReference>
<accession>A0A1V6PKS7</accession>